<dbReference type="PROSITE" id="PS51257">
    <property type="entry name" value="PROKAR_LIPOPROTEIN"/>
    <property type="match status" value="1"/>
</dbReference>
<organism evidence="3 4">
    <name type="scientific">Saccharomonospora piscinae</name>
    <dbReference type="NCBI Taxonomy" id="687388"/>
    <lineage>
        <taxon>Bacteria</taxon>
        <taxon>Bacillati</taxon>
        <taxon>Actinomycetota</taxon>
        <taxon>Actinomycetes</taxon>
        <taxon>Pseudonocardiales</taxon>
        <taxon>Pseudonocardiaceae</taxon>
        <taxon>Saccharomonospora</taxon>
    </lineage>
</organism>
<sequence length="213" mass="22087">MKRRMVGSMVGSAGPAVVAVGAALLVAGCGAGQITQTDTQVATINGTSVGVGTIAIRNAEIDYPEASQGQSQQAQQAQQEHEAEEAEGLAPAVYPVNSDAEISMWIVNEGYEGDELVSARSDLASNVAIEGSRSVPAQRALVLNPASGELSTDDPTRGQLTLEGLKRQLRPGQMVQLTLTFRDAGSVTFDVPVTAPDDPRSNPNEPEGHGGGH</sequence>
<dbReference type="SUPFAM" id="SSF110087">
    <property type="entry name" value="DR1885-like metal-binding protein"/>
    <property type="match status" value="1"/>
</dbReference>
<evidence type="ECO:0000313" key="4">
    <source>
        <dbReference type="Proteomes" id="UP000192591"/>
    </source>
</evidence>
<dbReference type="AlphaFoldDB" id="A0A1V9A6T4"/>
<feature type="region of interest" description="Disordered" evidence="1">
    <location>
        <begin position="65"/>
        <end position="87"/>
    </location>
</feature>
<dbReference type="Gene3D" id="2.60.40.1890">
    <property type="entry name" value="PCu(A)C copper chaperone"/>
    <property type="match status" value="1"/>
</dbReference>
<proteinExistence type="predicted"/>
<feature type="chain" id="PRO_5039232169" description="Copper(I)-binding protein" evidence="2">
    <location>
        <begin position="19"/>
        <end position="213"/>
    </location>
</feature>
<dbReference type="STRING" id="1962155.B1813_11725"/>
<dbReference type="InterPro" id="IPR036182">
    <property type="entry name" value="PCuAC_sf"/>
</dbReference>
<feature type="region of interest" description="Disordered" evidence="1">
    <location>
        <begin position="190"/>
        <end position="213"/>
    </location>
</feature>
<dbReference type="RefSeq" id="WP_081191810.1">
    <property type="nucleotide sequence ID" value="NZ_MWIH01000005.1"/>
</dbReference>
<evidence type="ECO:0008006" key="5">
    <source>
        <dbReference type="Google" id="ProtNLM"/>
    </source>
</evidence>
<dbReference type="Pfam" id="PF04314">
    <property type="entry name" value="PCuAC"/>
    <property type="match status" value="1"/>
</dbReference>
<dbReference type="EMBL" id="MWIH01000005">
    <property type="protein sequence ID" value="OQO92801.1"/>
    <property type="molecule type" value="Genomic_DNA"/>
</dbReference>
<evidence type="ECO:0000313" key="3">
    <source>
        <dbReference type="EMBL" id="OQO92801.1"/>
    </source>
</evidence>
<dbReference type="Proteomes" id="UP000192591">
    <property type="component" value="Unassembled WGS sequence"/>
</dbReference>
<protein>
    <recommendedName>
        <fullName evidence="5">Copper(I)-binding protein</fullName>
    </recommendedName>
</protein>
<comment type="caution">
    <text evidence="3">The sequence shown here is derived from an EMBL/GenBank/DDBJ whole genome shotgun (WGS) entry which is preliminary data.</text>
</comment>
<feature type="signal peptide" evidence="2">
    <location>
        <begin position="1"/>
        <end position="18"/>
    </location>
</feature>
<feature type="compositionally biased region" description="Low complexity" evidence="1">
    <location>
        <begin position="65"/>
        <end position="78"/>
    </location>
</feature>
<dbReference type="InterPro" id="IPR007410">
    <property type="entry name" value="LpqE-like"/>
</dbReference>
<gene>
    <name evidence="3" type="ORF">B1813_11725</name>
</gene>
<keyword evidence="2" id="KW-0732">Signal</keyword>
<reference evidence="3 4" key="1">
    <citation type="submission" date="2017-02" db="EMBL/GenBank/DDBJ databases">
        <title>Draft genome of Saccharomonospora sp. 154.</title>
        <authorList>
            <person name="Alonso-Carmona G.S."/>
            <person name="De La Haba R."/>
            <person name="Vera-Gargallo B."/>
            <person name="Sandoval-Trujillo A.H."/>
            <person name="Ramirez-Duran N."/>
            <person name="Ventosa A."/>
        </authorList>
    </citation>
    <scope>NUCLEOTIDE SEQUENCE [LARGE SCALE GENOMIC DNA]</scope>
    <source>
        <strain evidence="3 4">LRS4.154</strain>
    </source>
</reference>
<keyword evidence="4" id="KW-1185">Reference proteome</keyword>
<accession>A0A1V9A6T4</accession>
<evidence type="ECO:0000256" key="2">
    <source>
        <dbReference type="SAM" id="SignalP"/>
    </source>
</evidence>
<evidence type="ECO:0000256" key="1">
    <source>
        <dbReference type="SAM" id="MobiDB-lite"/>
    </source>
</evidence>
<name>A0A1V9A6T4_SACPI</name>